<dbReference type="RefSeq" id="WP_265269653.1">
    <property type="nucleotide sequence ID" value="NZ_JANFAV010000012.1"/>
</dbReference>
<sequence length="45" mass="4857">MNRIDIEDVVDLGEATVLTRGGDPSGVLDTDGILFHKREGLSDDD</sequence>
<comment type="caution">
    <text evidence="1">The sequence shown here is derived from an EMBL/GenBank/DDBJ whole genome shotgun (WGS) entry which is preliminary data.</text>
</comment>
<evidence type="ECO:0000313" key="2">
    <source>
        <dbReference type="Proteomes" id="UP001165565"/>
    </source>
</evidence>
<dbReference type="Proteomes" id="UP001165565">
    <property type="component" value="Unassembled WGS sequence"/>
</dbReference>
<gene>
    <name evidence="1" type="ORF">NEE01_15955</name>
</gene>
<proteinExistence type="predicted"/>
<keyword evidence="2" id="KW-1185">Reference proteome</keyword>
<evidence type="ECO:0000313" key="1">
    <source>
        <dbReference type="EMBL" id="MCW6536273.1"/>
    </source>
</evidence>
<accession>A0AA41ZB20</accession>
<dbReference type="EMBL" id="JANFAV010000012">
    <property type="protein sequence ID" value="MCW6536273.1"/>
    <property type="molecule type" value="Genomic_DNA"/>
</dbReference>
<dbReference type="AlphaFoldDB" id="A0AA41ZB20"/>
<reference evidence="1" key="1">
    <citation type="submission" date="2022-06" db="EMBL/GenBank/DDBJ databases">
        <title>Sphingomonas sp. nov. isolated from rhizosphere soil of tomato.</title>
        <authorList>
            <person name="Dong H."/>
            <person name="Gao R."/>
        </authorList>
    </citation>
    <scope>NUCLEOTIDE SEQUENCE</scope>
    <source>
        <strain evidence="1">MMSM24</strain>
    </source>
</reference>
<dbReference type="Pfam" id="PF24178">
    <property type="entry name" value="Subterisin"/>
    <property type="match status" value="1"/>
</dbReference>
<protein>
    <recommendedName>
        <fullName evidence="3">Benenodin family lasso peptide</fullName>
    </recommendedName>
</protein>
<organism evidence="1 2">
    <name type="scientific">Sphingomonas lycopersici</name>
    <dbReference type="NCBI Taxonomy" id="2951807"/>
    <lineage>
        <taxon>Bacteria</taxon>
        <taxon>Pseudomonadati</taxon>
        <taxon>Pseudomonadota</taxon>
        <taxon>Alphaproteobacteria</taxon>
        <taxon>Sphingomonadales</taxon>
        <taxon>Sphingomonadaceae</taxon>
        <taxon>Sphingomonas</taxon>
    </lineage>
</organism>
<evidence type="ECO:0008006" key="3">
    <source>
        <dbReference type="Google" id="ProtNLM"/>
    </source>
</evidence>
<name>A0AA41ZB20_9SPHN</name>
<dbReference type="InterPro" id="IPR049805">
    <property type="entry name" value="Lasso_benenodin"/>
</dbReference>